<dbReference type="AlphaFoldDB" id="A0A8B2NPQ1"/>
<keyword evidence="1 2" id="KW-0238">DNA-binding</keyword>
<accession>A0A8B2NPQ1</accession>
<dbReference type="SUPFAM" id="SSF46689">
    <property type="entry name" value="Homeodomain-like"/>
    <property type="match status" value="1"/>
</dbReference>
<dbReference type="Pfam" id="PF00440">
    <property type="entry name" value="TetR_N"/>
    <property type="match status" value="1"/>
</dbReference>
<evidence type="ECO:0000256" key="3">
    <source>
        <dbReference type="SAM" id="MobiDB-lite"/>
    </source>
</evidence>
<evidence type="ECO:0000259" key="4">
    <source>
        <dbReference type="PROSITE" id="PS50977"/>
    </source>
</evidence>
<gene>
    <name evidence="5" type="ORF">DLJ53_25040</name>
</gene>
<dbReference type="InterPro" id="IPR009057">
    <property type="entry name" value="Homeodomain-like_sf"/>
</dbReference>
<feature type="compositionally biased region" description="Low complexity" evidence="3">
    <location>
        <begin position="292"/>
        <end position="330"/>
    </location>
</feature>
<dbReference type="Proteomes" id="UP000249590">
    <property type="component" value="Unassembled WGS sequence"/>
</dbReference>
<feature type="domain" description="HTH tetR-type" evidence="4">
    <location>
        <begin position="13"/>
        <end position="73"/>
    </location>
</feature>
<evidence type="ECO:0000313" key="5">
    <source>
        <dbReference type="EMBL" id="RAH98900.1"/>
    </source>
</evidence>
<organism evidence="5 6">
    <name type="scientific">Acuticoccus sediminis</name>
    <dbReference type="NCBI Taxonomy" id="2184697"/>
    <lineage>
        <taxon>Bacteria</taxon>
        <taxon>Pseudomonadati</taxon>
        <taxon>Pseudomonadota</taxon>
        <taxon>Alphaproteobacteria</taxon>
        <taxon>Hyphomicrobiales</taxon>
        <taxon>Amorphaceae</taxon>
        <taxon>Acuticoccus</taxon>
    </lineage>
</organism>
<dbReference type="InterPro" id="IPR001647">
    <property type="entry name" value="HTH_TetR"/>
</dbReference>
<feature type="region of interest" description="Disordered" evidence="3">
    <location>
        <begin position="205"/>
        <end position="353"/>
    </location>
</feature>
<sequence length="353" mass="36288">MGGHPPARTEERVTTSDAIIDATLALLETRTFDRISLQDIADEAGIGLSALNAAFGSRGEILDAFMRRIDGEVLEGSFEDMADEPPRERLFDVLMTRLDALRPYRAALRSLMRSATRDPALALSLNALAVRSQVWMLAAAGVDASGFRGGIAAQALSMAFMRVLRIFVTEDDPGMPRTMAALDQELRRSESRHNRLARWLGPAVRARRAREDPGAGVAAGASNGAAPAADATEAAGSATGTAPRPARAAADPGRAETVTAAEEPAAPTTPETDAAPDASGGTARPKASRGTAGKAAGPARGSSRGAAKAGAAKGAGAKGAAGRSASPKSRTAQAKPARKTTRGGKARDDSTGN</sequence>
<proteinExistence type="predicted"/>
<dbReference type="Gene3D" id="1.10.357.10">
    <property type="entry name" value="Tetracycline Repressor, domain 2"/>
    <property type="match status" value="1"/>
</dbReference>
<keyword evidence="6" id="KW-1185">Reference proteome</keyword>
<evidence type="ECO:0000313" key="6">
    <source>
        <dbReference type="Proteomes" id="UP000249590"/>
    </source>
</evidence>
<protein>
    <recommendedName>
        <fullName evidence="4">HTH tetR-type domain-containing protein</fullName>
    </recommendedName>
</protein>
<dbReference type="EMBL" id="QHHQ01000006">
    <property type="protein sequence ID" value="RAH98900.1"/>
    <property type="molecule type" value="Genomic_DNA"/>
</dbReference>
<dbReference type="PROSITE" id="PS50977">
    <property type="entry name" value="HTH_TETR_2"/>
    <property type="match status" value="1"/>
</dbReference>
<reference evidence="5 6" key="1">
    <citation type="submission" date="2018-05" db="EMBL/GenBank/DDBJ databases">
        <title>Acuticoccus sediminis sp. nov., isolated from deep-sea sediment of Indian Ocean.</title>
        <authorList>
            <person name="Liu X."/>
            <person name="Lai Q."/>
            <person name="Du Y."/>
            <person name="Sun F."/>
            <person name="Zhang X."/>
            <person name="Wang S."/>
            <person name="Shao Z."/>
        </authorList>
    </citation>
    <scope>NUCLEOTIDE SEQUENCE [LARGE SCALE GENOMIC DNA]</scope>
    <source>
        <strain evidence="5 6">PTG4-2</strain>
    </source>
</reference>
<evidence type="ECO:0000256" key="1">
    <source>
        <dbReference type="ARBA" id="ARBA00023125"/>
    </source>
</evidence>
<feature type="DNA-binding region" description="H-T-H motif" evidence="2">
    <location>
        <begin position="36"/>
        <end position="55"/>
    </location>
</feature>
<dbReference type="GO" id="GO:0003677">
    <property type="term" value="F:DNA binding"/>
    <property type="evidence" value="ECO:0007669"/>
    <property type="project" value="UniProtKB-UniRule"/>
</dbReference>
<evidence type="ECO:0000256" key="2">
    <source>
        <dbReference type="PROSITE-ProRule" id="PRU00335"/>
    </source>
</evidence>
<name>A0A8B2NPQ1_9HYPH</name>
<comment type="caution">
    <text evidence="5">The sequence shown here is derived from an EMBL/GenBank/DDBJ whole genome shotgun (WGS) entry which is preliminary data.</text>
</comment>
<feature type="compositionally biased region" description="Low complexity" evidence="3">
    <location>
        <begin position="214"/>
        <end position="278"/>
    </location>
</feature>